<dbReference type="InterPro" id="IPR016181">
    <property type="entry name" value="Acyl_CoA_acyltransferase"/>
</dbReference>
<gene>
    <name evidence="2" type="ORF">M5X19_32715</name>
</gene>
<name>A0ABT4GNK3_9BACL</name>
<dbReference type="EMBL" id="JAMDMX010000151">
    <property type="protein sequence ID" value="MCY9697584.1"/>
    <property type="molecule type" value="Genomic_DNA"/>
</dbReference>
<reference evidence="2 3" key="1">
    <citation type="submission" date="2022-05" db="EMBL/GenBank/DDBJ databases">
        <title>Genome Sequencing of Bee-Associated Microbes.</title>
        <authorList>
            <person name="Dunlap C."/>
        </authorList>
    </citation>
    <scope>NUCLEOTIDE SEQUENCE [LARGE SCALE GENOMIC DNA]</scope>
    <source>
        <strain evidence="2 3">NRRL B-14421</strain>
    </source>
</reference>
<organism evidence="2 3">
    <name type="scientific">Paenibacillus alginolyticus</name>
    <dbReference type="NCBI Taxonomy" id="59839"/>
    <lineage>
        <taxon>Bacteria</taxon>
        <taxon>Bacillati</taxon>
        <taxon>Bacillota</taxon>
        <taxon>Bacilli</taxon>
        <taxon>Bacillales</taxon>
        <taxon>Paenibacillaceae</taxon>
        <taxon>Paenibacillus</taxon>
    </lineage>
</organism>
<evidence type="ECO:0000313" key="2">
    <source>
        <dbReference type="EMBL" id="MCY9697584.1"/>
    </source>
</evidence>
<evidence type="ECO:0000313" key="3">
    <source>
        <dbReference type="Proteomes" id="UP001527099"/>
    </source>
</evidence>
<accession>A0ABT4GNK3</accession>
<keyword evidence="3" id="KW-1185">Reference proteome</keyword>
<dbReference type="Gene3D" id="3.40.630.30">
    <property type="match status" value="1"/>
</dbReference>
<proteinExistence type="predicted"/>
<protein>
    <submittedName>
        <fullName evidence="2">N-acetyltransferase</fullName>
    </submittedName>
</protein>
<evidence type="ECO:0000259" key="1">
    <source>
        <dbReference type="PROSITE" id="PS51186"/>
    </source>
</evidence>
<comment type="caution">
    <text evidence="2">The sequence shown here is derived from an EMBL/GenBank/DDBJ whole genome shotgun (WGS) entry which is preliminary data.</text>
</comment>
<dbReference type="PROSITE" id="PS51186">
    <property type="entry name" value="GNAT"/>
    <property type="match status" value="1"/>
</dbReference>
<dbReference type="Proteomes" id="UP001527099">
    <property type="component" value="Unassembled WGS sequence"/>
</dbReference>
<dbReference type="RefSeq" id="WP_268618254.1">
    <property type="nucleotide sequence ID" value="NZ_JAMDMX010000151.1"/>
</dbReference>
<dbReference type="SUPFAM" id="SSF55729">
    <property type="entry name" value="Acyl-CoA N-acyltransferases (Nat)"/>
    <property type="match status" value="1"/>
</dbReference>
<feature type="domain" description="N-acetyltransferase" evidence="1">
    <location>
        <begin position="5"/>
        <end position="153"/>
    </location>
</feature>
<dbReference type="InterPro" id="IPR000182">
    <property type="entry name" value="GNAT_dom"/>
</dbReference>
<sequence length="353" mass="41143">MEGIVQLRKFSQIDNKESFFDSLRADYDGFDTWFRSKSEQTAHVMYNESGKLDAFLYVKKEEGPILDVVPALESGDWLKIGTMKINPHGTRLGERLIKKSLDYAVVNGINQVYVTVFPKHLALVSLFKRYGFIEQSRKQSERGEELVLTKQLDRLQNDILLNYPVIRTRHVDKYMLSIYPEFHTRLFPDSILNNESYDIIEDVSHTNSIHKVYICSMDVSALKRGDIIVMYRTKTPNTSAFYTSVATSICVVEEIKSRKEFTNAADFIKYCKDYSVFSEEELQNAYFEQKKHVFVIKMTYNVAFRKKLNRKRLIEEVGLDASPSTYWGFFKLSEHEFEQIIIKGEGYESLIVH</sequence>